<dbReference type="STRING" id="1586287.BBK82_31465"/>
<reference evidence="4 5" key="1">
    <citation type="submission" date="2016-07" db="EMBL/GenBank/DDBJ databases">
        <title>Complete genome sequence of the Lentzea guizhouensis DHS C013.</title>
        <authorList>
            <person name="Cao C."/>
        </authorList>
    </citation>
    <scope>NUCLEOTIDE SEQUENCE [LARGE SCALE GENOMIC DNA]</scope>
    <source>
        <strain evidence="4 5">DHS C013</strain>
    </source>
</reference>
<dbReference type="KEGG" id="led:BBK82_31465"/>
<dbReference type="EMBL" id="CP016793">
    <property type="protein sequence ID" value="ANZ39890.1"/>
    <property type="molecule type" value="Genomic_DNA"/>
</dbReference>
<proteinExistence type="predicted"/>
<protein>
    <submittedName>
        <fullName evidence="4">Methyltransferase</fullName>
    </submittedName>
</protein>
<dbReference type="GO" id="GO:0032259">
    <property type="term" value="P:methylation"/>
    <property type="evidence" value="ECO:0007669"/>
    <property type="project" value="UniProtKB-KW"/>
</dbReference>
<dbReference type="CDD" id="cd02440">
    <property type="entry name" value="AdoMet_MTases"/>
    <property type="match status" value="1"/>
</dbReference>
<dbReference type="Gene3D" id="3.40.50.150">
    <property type="entry name" value="Vaccinia Virus protein VP39"/>
    <property type="match status" value="1"/>
</dbReference>
<name>A0A1B2HQ90_9PSEU</name>
<dbReference type="RefSeq" id="WP_065918231.1">
    <property type="nucleotide sequence ID" value="NZ_CP016793.1"/>
</dbReference>
<accession>A0A1B2HQ90</accession>
<dbReference type="InterPro" id="IPR041698">
    <property type="entry name" value="Methyltransf_25"/>
</dbReference>
<dbReference type="OrthoDB" id="3286690at2"/>
<keyword evidence="5" id="KW-1185">Reference proteome</keyword>
<organism evidence="4 5">
    <name type="scientific">Lentzea guizhouensis</name>
    <dbReference type="NCBI Taxonomy" id="1586287"/>
    <lineage>
        <taxon>Bacteria</taxon>
        <taxon>Bacillati</taxon>
        <taxon>Actinomycetota</taxon>
        <taxon>Actinomycetes</taxon>
        <taxon>Pseudonocardiales</taxon>
        <taxon>Pseudonocardiaceae</taxon>
        <taxon>Lentzea</taxon>
    </lineage>
</organism>
<dbReference type="Pfam" id="PF13649">
    <property type="entry name" value="Methyltransf_25"/>
    <property type="match status" value="1"/>
</dbReference>
<evidence type="ECO:0000256" key="1">
    <source>
        <dbReference type="ARBA" id="ARBA00022603"/>
    </source>
</evidence>
<dbReference type="AlphaFoldDB" id="A0A1B2HQ90"/>
<dbReference type="Proteomes" id="UP000093053">
    <property type="component" value="Chromosome"/>
</dbReference>
<keyword evidence="1 4" id="KW-0489">Methyltransferase</keyword>
<feature type="domain" description="Methyltransferase" evidence="3">
    <location>
        <begin position="49"/>
        <end position="149"/>
    </location>
</feature>
<dbReference type="SUPFAM" id="SSF53335">
    <property type="entry name" value="S-adenosyl-L-methionine-dependent methyltransferases"/>
    <property type="match status" value="1"/>
</dbReference>
<keyword evidence="2 4" id="KW-0808">Transferase</keyword>
<dbReference type="PANTHER" id="PTHR43861">
    <property type="entry name" value="TRANS-ACONITATE 2-METHYLTRANSFERASE-RELATED"/>
    <property type="match status" value="1"/>
</dbReference>
<dbReference type="GO" id="GO:0008168">
    <property type="term" value="F:methyltransferase activity"/>
    <property type="evidence" value="ECO:0007669"/>
    <property type="project" value="UniProtKB-KW"/>
</dbReference>
<evidence type="ECO:0000313" key="4">
    <source>
        <dbReference type="EMBL" id="ANZ39890.1"/>
    </source>
</evidence>
<dbReference type="InterPro" id="IPR029063">
    <property type="entry name" value="SAM-dependent_MTases_sf"/>
</dbReference>
<evidence type="ECO:0000256" key="2">
    <source>
        <dbReference type="ARBA" id="ARBA00022679"/>
    </source>
</evidence>
<sequence>MADQKAVATAWIERWDRQQEHYIAEREERFQVIGDVVERVCAAVEAPVVVDLGCGPGSLSTRLHARVPHAKIVGVDVNPFLLGLARHARPDEAPIDYVLTELGTPGWVDQLAAGRRWDAAVSTTALHWLEPDRLRSVYHDLAAVIRPGGVLVNGDHLYHEKPALRELAEFVRDRHAERAGVLANEDWATWWEQARADTGLRRMFTEEELTTRAGSHGNDLSVRWHEDALLQAGFSDVGVVWQYGDDHVLVAVR</sequence>
<dbReference type="PANTHER" id="PTHR43861:SF1">
    <property type="entry name" value="TRANS-ACONITATE 2-METHYLTRANSFERASE"/>
    <property type="match status" value="1"/>
</dbReference>
<evidence type="ECO:0000313" key="5">
    <source>
        <dbReference type="Proteomes" id="UP000093053"/>
    </source>
</evidence>
<evidence type="ECO:0000259" key="3">
    <source>
        <dbReference type="Pfam" id="PF13649"/>
    </source>
</evidence>
<gene>
    <name evidence="4" type="ORF">BBK82_31465</name>
</gene>